<keyword evidence="5" id="KW-0378">Hydrolase</keyword>
<keyword evidence="3" id="KW-0540">Nuclease</keyword>
<evidence type="ECO:0000259" key="8">
    <source>
        <dbReference type="Pfam" id="PF17917"/>
    </source>
</evidence>
<evidence type="ECO:0000256" key="2">
    <source>
        <dbReference type="ARBA" id="ARBA00022695"/>
    </source>
</evidence>
<dbReference type="GO" id="GO:0003964">
    <property type="term" value="F:RNA-directed DNA polymerase activity"/>
    <property type="evidence" value="ECO:0007669"/>
    <property type="project" value="UniProtKB-KW"/>
</dbReference>
<feature type="domain" description="Reverse transcriptase" evidence="7">
    <location>
        <begin position="16"/>
        <end position="103"/>
    </location>
</feature>
<dbReference type="Proteomes" id="UP000030758">
    <property type="component" value="Unassembled WGS sequence"/>
</dbReference>
<evidence type="ECO:0000256" key="3">
    <source>
        <dbReference type="ARBA" id="ARBA00022722"/>
    </source>
</evidence>
<dbReference type="PANTHER" id="PTHR37984">
    <property type="entry name" value="PROTEIN CBG26694"/>
    <property type="match status" value="1"/>
</dbReference>
<keyword evidence="2" id="KW-0548">Nucleotidyltransferase</keyword>
<keyword evidence="1" id="KW-0808">Transferase</keyword>
<evidence type="ECO:0008006" key="10">
    <source>
        <dbReference type="Google" id="ProtNLM"/>
    </source>
</evidence>
<evidence type="ECO:0000256" key="6">
    <source>
        <dbReference type="ARBA" id="ARBA00022918"/>
    </source>
</evidence>
<dbReference type="Gene3D" id="3.10.10.10">
    <property type="entry name" value="HIV Type 1 Reverse Transcriptase, subunit A, domain 1"/>
    <property type="match status" value="1"/>
</dbReference>
<dbReference type="Gene3D" id="3.30.70.270">
    <property type="match status" value="2"/>
</dbReference>
<dbReference type="InterPro" id="IPR043502">
    <property type="entry name" value="DNA/RNA_pol_sf"/>
</dbReference>
<dbReference type="Pfam" id="PF00078">
    <property type="entry name" value="RVT_1"/>
    <property type="match status" value="1"/>
</dbReference>
<keyword evidence="6" id="KW-0695">RNA-directed DNA polymerase</keyword>
<accession>A0A085N2W2</accession>
<evidence type="ECO:0000313" key="9">
    <source>
        <dbReference type="EMBL" id="KFD63808.1"/>
    </source>
</evidence>
<evidence type="ECO:0000256" key="5">
    <source>
        <dbReference type="ARBA" id="ARBA00022801"/>
    </source>
</evidence>
<dbReference type="CDD" id="cd09274">
    <property type="entry name" value="RNase_HI_RT_Ty3"/>
    <property type="match status" value="1"/>
</dbReference>
<dbReference type="InterPro" id="IPR000477">
    <property type="entry name" value="RT_dom"/>
</dbReference>
<feature type="domain" description="Reverse transcriptase RNase H-like" evidence="8">
    <location>
        <begin position="226"/>
        <end position="300"/>
    </location>
</feature>
<gene>
    <name evidence="9" type="ORF">M514_23956</name>
</gene>
<dbReference type="SUPFAM" id="SSF56672">
    <property type="entry name" value="DNA/RNA polymerases"/>
    <property type="match status" value="1"/>
</dbReference>
<organism evidence="9">
    <name type="scientific">Trichuris suis</name>
    <name type="common">pig whipworm</name>
    <dbReference type="NCBI Taxonomy" id="68888"/>
    <lineage>
        <taxon>Eukaryota</taxon>
        <taxon>Metazoa</taxon>
        <taxon>Ecdysozoa</taxon>
        <taxon>Nematoda</taxon>
        <taxon>Enoplea</taxon>
        <taxon>Dorylaimia</taxon>
        <taxon>Trichinellida</taxon>
        <taxon>Trichuridae</taxon>
        <taxon>Trichuris</taxon>
    </lineage>
</organism>
<dbReference type="FunFam" id="3.30.70.270:FF:000003">
    <property type="entry name" value="Transposon Ty3-G Gag-Pol polyprotein"/>
    <property type="match status" value="1"/>
</dbReference>
<protein>
    <recommendedName>
        <fullName evidence="10">Reverse transcriptase domain-containing protein</fullName>
    </recommendedName>
</protein>
<keyword evidence="4" id="KW-0255">Endonuclease</keyword>
<evidence type="ECO:0000256" key="1">
    <source>
        <dbReference type="ARBA" id="ARBA00022679"/>
    </source>
</evidence>
<dbReference type="GO" id="GO:0016787">
    <property type="term" value="F:hydrolase activity"/>
    <property type="evidence" value="ECO:0007669"/>
    <property type="project" value="UniProtKB-KW"/>
</dbReference>
<name>A0A085N2W2_9BILA</name>
<reference evidence="9" key="1">
    <citation type="journal article" date="2014" name="Nat. Genet.">
        <title>Genome and transcriptome of the porcine whipworm Trichuris suis.</title>
        <authorList>
            <person name="Jex A.R."/>
            <person name="Nejsum P."/>
            <person name="Schwarz E.M."/>
            <person name="Hu L."/>
            <person name="Young N.D."/>
            <person name="Hall R.S."/>
            <person name="Korhonen P.K."/>
            <person name="Liao S."/>
            <person name="Thamsborg S."/>
            <person name="Xia J."/>
            <person name="Xu P."/>
            <person name="Wang S."/>
            <person name="Scheerlinck J.P."/>
            <person name="Hofmann A."/>
            <person name="Sternberg P.W."/>
            <person name="Wang J."/>
            <person name="Gasser R.B."/>
        </authorList>
    </citation>
    <scope>NUCLEOTIDE SEQUENCE [LARGE SCALE GENOMIC DNA]</scope>
    <source>
        <strain evidence="9">DCEP-RM93F</strain>
    </source>
</reference>
<dbReference type="OrthoDB" id="5985335at2759"/>
<dbReference type="Pfam" id="PF17917">
    <property type="entry name" value="RT_RNaseH"/>
    <property type="match status" value="1"/>
</dbReference>
<dbReference type="InterPro" id="IPR041373">
    <property type="entry name" value="RT_RNaseH"/>
</dbReference>
<dbReference type="InterPro" id="IPR043128">
    <property type="entry name" value="Rev_trsase/Diguanyl_cyclase"/>
</dbReference>
<evidence type="ECO:0000256" key="4">
    <source>
        <dbReference type="ARBA" id="ARBA00022759"/>
    </source>
</evidence>
<evidence type="ECO:0000259" key="7">
    <source>
        <dbReference type="Pfam" id="PF00078"/>
    </source>
</evidence>
<dbReference type="GO" id="GO:0004519">
    <property type="term" value="F:endonuclease activity"/>
    <property type="evidence" value="ECO:0007669"/>
    <property type="project" value="UniProtKB-KW"/>
</dbReference>
<proteinExistence type="predicted"/>
<sequence length="335" mass="38297">MNWTKVRSDYGANRPFRLFQYQRLHFGVSSAPAVFQQFMAQLISDVLGCAAYLYDVIVTGNDVAEHVQNLELLCGRFNAAGLHCKLEKCTFFSSSVDYVGHIISAQCITPSERDVQANKQLLRPRNVHELHVFIDKVNYYARFLDDFSDDCTILNALRKKNVTAWTAEHQFAFECLKEKIVNATSLVHFREDPQSPWPQMRRTMVRAVCFRTGIRMGPNDPSPTHSSKTLSAKQKGYSQVEKEGVAVMFGVRRLHQYLYGRHFELHTDHKPSVSIFSPSEAPPVMAAQRLQRWAIALMVYSFSIKYKCGNEHNDADALSRLPMGPDIEFDRSEVH</sequence>
<dbReference type="PANTHER" id="PTHR37984:SF5">
    <property type="entry name" value="PROTEIN NYNRIN-LIKE"/>
    <property type="match status" value="1"/>
</dbReference>
<dbReference type="InterPro" id="IPR050951">
    <property type="entry name" value="Retrovirus_Pol_polyprotein"/>
</dbReference>
<dbReference type="CDD" id="cd01647">
    <property type="entry name" value="RT_LTR"/>
    <property type="match status" value="1"/>
</dbReference>
<dbReference type="AlphaFoldDB" id="A0A085N2W2"/>
<dbReference type="EMBL" id="KL367565">
    <property type="protein sequence ID" value="KFD63808.1"/>
    <property type="molecule type" value="Genomic_DNA"/>
</dbReference>